<dbReference type="AlphaFoldDB" id="A0A3A4KGT9"/>
<keyword evidence="5 9" id="KW-0653">Protein transport</keyword>
<dbReference type="RefSeq" id="WP_120044972.1">
    <property type="nucleotide sequence ID" value="NZ_QZFU01000055.1"/>
</dbReference>
<evidence type="ECO:0000313" key="12">
    <source>
        <dbReference type="Proteomes" id="UP000266677"/>
    </source>
</evidence>
<dbReference type="EMBL" id="QZFU01000055">
    <property type="protein sequence ID" value="RJO68165.1"/>
    <property type="molecule type" value="Genomic_DNA"/>
</dbReference>
<keyword evidence="8 9" id="KW-0472">Membrane</keyword>
<feature type="region of interest" description="Disordered" evidence="10">
    <location>
        <begin position="44"/>
        <end position="94"/>
    </location>
</feature>
<dbReference type="GO" id="GO:0008320">
    <property type="term" value="F:protein transmembrane transporter activity"/>
    <property type="evidence" value="ECO:0007669"/>
    <property type="project" value="UniProtKB-UniRule"/>
</dbReference>
<dbReference type="InterPro" id="IPR006312">
    <property type="entry name" value="TatA/E"/>
</dbReference>
<feature type="compositionally biased region" description="Low complexity" evidence="10">
    <location>
        <begin position="52"/>
        <end position="87"/>
    </location>
</feature>
<dbReference type="GO" id="GO:0043953">
    <property type="term" value="P:protein transport by the Tat complex"/>
    <property type="evidence" value="ECO:0007669"/>
    <property type="project" value="UniProtKB-UniRule"/>
</dbReference>
<keyword evidence="2 9" id="KW-0813">Transport</keyword>
<sequence length="94" mass="9913">MGSLSIWHWLIIAAVFVLFFGAKRMPDAARSLGKSLRIFKTEVTQMQSEGGAPQNAAPQTPAAPAPAAELPAAPQVQPTVTQPTAQPHGEPKSI</sequence>
<dbReference type="Gene3D" id="1.20.5.3310">
    <property type="match status" value="1"/>
</dbReference>
<evidence type="ECO:0000256" key="9">
    <source>
        <dbReference type="HAMAP-Rule" id="MF_00236"/>
    </source>
</evidence>
<comment type="function">
    <text evidence="9">Part of the twin-arginine translocation (Tat) system that transports large folded proteins containing a characteristic twin-arginine motif in their signal peptide across membranes. TatA could form the protein-conducting channel of the Tat system.</text>
</comment>
<dbReference type="NCBIfam" id="NF001854">
    <property type="entry name" value="PRK00575.1"/>
    <property type="match status" value="1"/>
</dbReference>
<evidence type="ECO:0000256" key="4">
    <source>
        <dbReference type="ARBA" id="ARBA00022692"/>
    </source>
</evidence>
<evidence type="ECO:0000256" key="2">
    <source>
        <dbReference type="ARBA" id="ARBA00022448"/>
    </source>
</evidence>
<evidence type="ECO:0000256" key="10">
    <source>
        <dbReference type="SAM" id="MobiDB-lite"/>
    </source>
</evidence>
<reference evidence="11 12" key="1">
    <citation type="submission" date="2018-09" db="EMBL/GenBank/DDBJ databases">
        <title>YIM PH21274 draft genome.</title>
        <authorList>
            <person name="Miao C."/>
        </authorList>
    </citation>
    <scope>NUCLEOTIDE SEQUENCE [LARGE SCALE GENOMIC DNA]</scope>
    <source>
        <strain evidence="11 12">YIM PH 21724</strain>
    </source>
</reference>
<evidence type="ECO:0000256" key="1">
    <source>
        <dbReference type="ARBA" id="ARBA00004162"/>
    </source>
</evidence>
<comment type="subcellular location">
    <subcellularLocation>
        <location evidence="1 9">Cell membrane</location>
        <topology evidence="1 9">Single-pass membrane protein</topology>
    </subcellularLocation>
</comment>
<dbReference type="PANTHER" id="PTHR42982:SF8">
    <property type="entry name" value="SEC-INDEPENDENT PROTEIN TRANSLOCASE PROTEIN TATA"/>
    <property type="match status" value="1"/>
</dbReference>
<dbReference type="HAMAP" id="MF_00236">
    <property type="entry name" value="TatA_E"/>
    <property type="match status" value="1"/>
</dbReference>
<dbReference type="PANTHER" id="PTHR42982">
    <property type="entry name" value="SEC-INDEPENDENT PROTEIN TRANSLOCASE PROTEIN TATA"/>
    <property type="match status" value="1"/>
</dbReference>
<dbReference type="NCBIfam" id="TIGR01411">
    <property type="entry name" value="tatAE"/>
    <property type="match status" value="1"/>
</dbReference>
<comment type="similarity">
    <text evidence="9">Belongs to the TatA/E family.</text>
</comment>
<keyword evidence="7 9" id="KW-0811">Translocation</keyword>
<evidence type="ECO:0000256" key="8">
    <source>
        <dbReference type="ARBA" id="ARBA00023136"/>
    </source>
</evidence>
<evidence type="ECO:0000256" key="7">
    <source>
        <dbReference type="ARBA" id="ARBA00023010"/>
    </source>
</evidence>
<keyword evidence="3 9" id="KW-1003">Cell membrane</keyword>
<protein>
    <recommendedName>
        <fullName evidence="9">Sec-independent protein translocase protein TatA</fullName>
    </recommendedName>
</protein>
<comment type="caution">
    <text evidence="11">The sequence shown here is derived from an EMBL/GenBank/DDBJ whole genome shotgun (WGS) entry which is preliminary data.</text>
</comment>
<name>A0A3A4KGT9_9NOCA</name>
<organism evidence="11 12">
    <name type="scientific">Nocardia panacis</name>
    <dbReference type="NCBI Taxonomy" id="2340916"/>
    <lineage>
        <taxon>Bacteria</taxon>
        <taxon>Bacillati</taxon>
        <taxon>Actinomycetota</taxon>
        <taxon>Actinomycetes</taxon>
        <taxon>Mycobacteriales</taxon>
        <taxon>Nocardiaceae</taxon>
        <taxon>Nocardia</taxon>
    </lineage>
</organism>
<keyword evidence="12" id="KW-1185">Reference proteome</keyword>
<comment type="subunit">
    <text evidence="9">The Tat system comprises two distinct complexes: a TatABC complex, containing multiple copies of TatA, TatB and TatC subunits, and a separate TatA complex, containing only TatA subunits. Substrates initially bind to the TatABC complex, which probably triggers association of the separate TatA complex to form the active translocon.</text>
</comment>
<accession>A0A3A4KGT9</accession>
<dbReference type="Proteomes" id="UP000266677">
    <property type="component" value="Unassembled WGS sequence"/>
</dbReference>
<keyword evidence="4 9" id="KW-0812">Transmembrane</keyword>
<evidence type="ECO:0000313" key="11">
    <source>
        <dbReference type="EMBL" id="RJO68165.1"/>
    </source>
</evidence>
<dbReference type="OrthoDB" id="5245163at2"/>
<proteinExistence type="inferred from homology"/>
<dbReference type="Pfam" id="PF02416">
    <property type="entry name" value="TatA_B_E"/>
    <property type="match status" value="1"/>
</dbReference>
<evidence type="ECO:0000256" key="6">
    <source>
        <dbReference type="ARBA" id="ARBA00022989"/>
    </source>
</evidence>
<dbReference type="InterPro" id="IPR003369">
    <property type="entry name" value="TatA/B/E"/>
</dbReference>
<feature type="transmembrane region" description="Helical" evidence="9">
    <location>
        <begin position="6"/>
        <end position="22"/>
    </location>
</feature>
<dbReference type="GO" id="GO:0033281">
    <property type="term" value="C:TAT protein transport complex"/>
    <property type="evidence" value="ECO:0007669"/>
    <property type="project" value="UniProtKB-UniRule"/>
</dbReference>
<evidence type="ECO:0000256" key="3">
    <source>
        <dbReference type="ARBA" id="ARBA00022475"/>
    </source>
</evidence>
<evidence type="ECO:0000256" key="5">
    <source>
        <dbReference type="ARBA" id="ARBA00022927"/>
    </source>
</evidence>
<keyword evidence="6 9" id="KW-1133">Transmembrane helix</keyword>
<gene>
    <name evidence="9" type="primary">tatA</name>
    <name evidence="11" type="ORF">D5S18_32480</name>
</gene>